<dbReference type="EMBL" id="CM056744">
    <property type="protein sequence ID" value="KAJ8664725.1"/>
    <property type="molecule type" value="Genomic_DNA"/>
</dbReference>
<reference evidence="1" key="1">
    <citation type="submission" date="2023-04" db="EMBL/GenBank/DDBJ databases">
        <title>A chromosome-level genome assembly of the parasitoid wasp Eretmocerus hayati.</title>
        <authorList>
            <person name="Zhong Y."/>
            <person name="Liu S."/>
            <person name="Liu Y."/>
        </authorList>
    </citation>
    <scope>NUCLEOTIDE SEQUENCE</scope>
    <source>
        <strain evidence="1">ZJU_SS_LIU_2023</strain>
    </source>
</reference>
<protein>
    <submittedName>
        <fullName evidence="1">Uncharacterized protein</fullName>
    </submittedName>
</protein>
<sequence length="1141" mass="128388">MTYKCCVRDCEEAVRETRSKGLPLHKFPKDPLLRIRWLTSGGFEPDFKPTNSQIVCYKHFRLADYEIGRSHKLFLKKGSVPTVFTDYENHPDPIGPESEFVTSRLQAREIQKLANAMAPALPPVAAPIAAPSLPPVAVAFNPPFDTTASSGLDLDSSGNCFDTSCSSLDQSLDSSYVLPGLLQMDDNGGGILNETDCDMTANSASPAAVVVDASLGNVSAILNVPGAAAEAIAQPGALVNDIDGGSHLASKVLPMPGVEHSSTIPKPNSGPLERPNIMFRRGDLDFIPGSKLEAKDFNDMWYSARIVETDWLEREVLIHFDNWSSRYDEWIGMNSSRLRTIQSNPSKPKNKEFLVGDRVLATWVDGRKYPATVKNVAENDRYNVLFDDGYEKILRPSKMTKMKEVSENALLGQPRPYPQGMTHHTLGSKQERREKKRKHTVSELFHHSKKKSKMENGRPPPGYTYIPIPDPATSMMQSHPFAVINPNQHPGLPDGTLDADYATFIGNLRVEMEDSSFKCPKAGCNKNFRNEHLLQMHIKHYHPEYSKLLGSLPKVADLAYARTTGESIEDLLPRKPRTNLHPSQSTNSISQPMTPATDTDPNLSECENRYEHRVTGDSFSAPEDNSSEQSNSYSMSPGTLFDMRIKEERTRTGIKTLPPVRHSIASEVVSNEQLEFSNDSHRSAPVSHEKSKSHRRRQSHHDSSKSRRHRGTSEHDSTYDHFDDSSLNDENVPDSFYNNLSGSTAVVDNDYNTRTPRNDVILENGVLIKVEKLKREEIINCTCGITEEDGLMIQCDLCLCWQHGHCNAIEREKDVPEKYVCYICQHSYRQRPSKKYYHNQDWVREGTLPSIHSHTYEKMKYKERTAMLKRSYDLIAGLLEIQDLLHSLRVKVNVVQHKDHPKLYLWAKNWSEVNIPTFKLEPVPVIEVIKDEQSTDTRTNGVTVEKLELPFPIKSDPDQKLITSDTELMKILEEDTPPTEETNPPSNPGVDNCPKDDGENLLNALTKNGFDDNQLMPQNDQQMPLMNGNGHVDSPAGQDSVVNENSNGLLPALRIPIAQPIIPEPEAPIDPVECKLRLLKHIDHFQNYVDSTLNFVETQLSALEDMTFKEGKDDNQHLKSKHTIKMLLRDLETMRKIAALC</sequence>
<gene>
    <name evidence="1" type="ORF">QAD02_006387</name>
</gene>
<evidence type="ECO:0000313" key="1">
    <source>
        <dbReference type="EMBL" id="KAJ8664725.1"/>
    </source>
</evidence>
<accession>A0ACC2N4X2</accession>
<dbReference type="Proteomes" id="UP001239111">
    <property type="component" value="Chromosome 4"/>
</dbReference>
<name>A0ACC2N4X2_9HYME</name>
<proteinExistence type="predicted"/>
<keyword evidence="2" id="KW-1185">Reference proteome</keyword>
<evidence type="ECO:0000313" key="2">
    <source>
        <dbReference type="Proteomes" id="UP001239111"/>
    </source>
</evidence>
<comment type="caution">
    <text evidence="1">The sequence shown here is derived from an EMBL/GenBank/DDBJ whole genome shotgun (WGS) entry which is preliminary data.</text>
</comment>
<organism evidence="1 2">
    <name type="scientific">Eretmocerus hayati</name>
    <dbReference type="NCBI Taxonomy" id="131215"/>
    <lineage>
        <taxon>Eukaryota</taxon>
        <taxon>Metazoa</taxon>
        <taxon>Ecdysozoa</taxon>
        <taxon>Arthropoda</taxon>
        <taxon>Hexapoda</taxon>
        <taxon>Insecta</taxon>
        <taxon>Pterygota</taxon>
        <taxon>Neoptera</taxon>
        <taxon>Endopterygota</taxon>
        <taxon>Hymenoptera</taxon>
        <taxon>Apocrita</taxon>
        <taxon>Proctotrupomorpha</taxon>
        <taxon>Chalcidoidea</taxon>
        <taxon>Aphelinidae</taxon>
        <taxon>Aphelininae</taxon>
        <taxon>Eretmocerus</taxon>
    </lineage>
</organism>